<protein>
    <recommendedName>
        <fullName evidence="3">Cytoplasmic protein</fullName>
    </recommendedName>
</protein>
<proteinExistence type="predicted"/>
<evidence type="ECO:0000313" key="2">
    <source>
        <dbReference type="Proteomes" id="UP000596092"/>
    </source>
</evidence>
<dbReference type="EMBL" id="CP054140">
    <property type="protein sequence ID" value="QQG65545.1"/>
    <property type="molecule type" value="Genomic_DNA"/>
</dbReference>
<organism evidence="1 2">
    <name type="scientific">Desulfobulbus oligotrophicus</name>
    <dbReference type="NCBI Taxonomy" id="1909699"/>
    <lineage>
        <taxon>Bacteria</taxon>
        <taxon>Pseudomonadati</taxon>
        <taxon>Thermodesulfobacteriota</taxon>
        <taxon>Desulfobulbia</taxon>
        <taxon>Desulfobulbales</taxon>
        <taxon>Desulfobulbaceae</taxon>
        <taxon>Desulfobulbus</taxon>
    </lineage>
</organism>
<dbReference type="KEGG" id="dog:HP555_06530"/>
<evidence type="ECO:0008006" key="3">
    <source>
        <dbReference type="Google" id="ProtNLM"/>
    </source>
</evidence>
<sequence length="71" mass="8499">MFFGLDRTTDEKSLITFLRQFSDTNLLSSLVPRMSEEEIHQVVDLLTVIMRNHLSSDEYHRLFLNEEHQHH</sequence>
<accession>A0A7T5VCT7</accession>
<evidence type="ECO:0000313" key="1">
    <source>
        <dbReference type="EMBL" id="QQG65545.1"/>
    </source>
</evidence>
<keyword evidence="2" id="KW-1185">Reference proteome</keyword>
<gene>
    <name evidence="1" type="ORF">HP555_06530</name>
</gene>
<dbReference type="RefSeq" id="WP_199264366.1">
    <property type="nucleotide sequence ID" value="NZ_CP054140.1"/>
</dbReference>
<reference evidence="1 2" key="1">
    <citation type="submission" date="2020-05" db="EMBL/GenBank/DDBJ databases">
        <title>Complete genome of Desulfobulbus oligotrophicus.</title>
        <authorList>
            <person name="Podar M."/>
        </authorList>
    </citation>
    <scope>NUCLEOTIDE SEQUENCE [LARGE SCALE GENOMIC DNA]</scope>
    <source>
        <strain evidence="1 2">Prop6</strain>
    </source>
</reference>
<dbReference type="AlphaFoldDB" id="A0A7T5VCT7"/>
<dbReference type="Proteomes" id="UP000596092">
    <property type="component" value="Chromosome"/>
</dbReference>
<name>A0A7T5VCT7_9BACT</name>